<name>A0A183GDW7_HELPZ</name>
<evidence type="ECO:0000313" key="3">
    <source>
        <dbReference type="Proteomes" id="UP000050761"/>
    </source>
</evidence>
<gene>
    <name evidence="2" type="ORF">HPBE_LOCUS20470</name>
</gene>
<accession>A0A3P8CKX0</accession>
<proteinExistence type="predicted"/>
<dbReference type="WBParaSite" id="HPBE_0002047101-mRNA-1">
    <property type="protein sequence ID" value="HPBE_0002047101-mRNA-1"/>
    <property type="gene ID" value="HPBE_0002047101"/>
</dbReference>
<organism evidence="3 4">
    <name type="scientific">Heligmosomoides polygyrus</name>
    <name type="common">Parasitic roundworm</name>
    <dbReference type="NCBI Taxonomy" id="6339"/>
    <lineage>
        <taxon>Eukaryota</taxon>
        <taxon>Metazoa</taxon>
        <taxon>Ecdysozoa</taxon>
        <taxon>Nematoda</taxon>
        <taxon>Chromadorea</taxon>
        <taxon>Rhabditida</taxon>
        <taxon>Rhabditina</taxon>
        <taxon>Rhabditomorpha</taxon>
        <taxon>Strongyloidea</taxon>
        <taxon>Heligmosomidae</taxon>
        <taxon>Heligmosomoides</taxon>
    </lineage>
</organism>
<sequence>MASRFFQPGKDGSAAAESAAMSPARTIKLMLAQRSSAEGSCSELPMLFFAQVTFSKQKWEGLLLIKKKSPINSPSVLFTCLLQRGF</sequence>
<evidence type="ECO:0000313" key="4">
    <source>
        <dbReference type="WBParaSite" id="HPBE_0002047101-mRNA-1"/>
    </source>
</evidence>
<protein>
    <submittedName>
        <fullName evidence="2 4">Uncharacterized protein</fullName>
    </submittedName>
</protein>
<keyword evidence="3" id="KW-1185">Reference proteome</keyword>
<dbReference type="EMBL" id="UZAH01032177">
    <property type="protein sequence ID" value="VDP20144.1"/>
    <property type="molecule type" value="Genomic_DNA"/>
</dbReference>
<feature type="region of interest" description="Disordered" evidence="1">
    <location>
        <begin position="1"/>
        <end position="20"/>
    </location>
</feature>
<dbReference type="Proteomes" id="UP000050761">
    <property type="component" value="Unassembled WGS sequence"/>
</dbReference>
<dbReference type="AlphaFoldDB" id="A0A183GDW7"/>
<accession>A0A183GDW7</accession>
<evidence type="ECO:0000256" key="1">
    <source>
        <dbReference type="SAM" id="MobiDB-lite"/>
    </source>
</evidence>
<evidence type="ECO:0000313" key="2">
    <source>
        <dbReference type="EMBL" id="VDP20144.1"/>
    </source>
</evidence>
<reference evidence="2 3" key="1">
    <citation type="submission" date="2018-11" db="EMBL/GenBank/DDBJ databases">
        <authorList>
            <consortium name="Pathogen Informatics"/>
        </authorList>
    </citation>
    <scope>NUCLEOTIDE SEQUENCE [LARGE SCALE GENOMIC DNA]</scope>
</reference>
<reference evidence="4" key="2">
    <citation type="submission" date="2019-09" db="UniProtKB">
        <authorList>
            <consortium name="WormBaseParasite"/>
        </authorList>
    </citation>
    <scope>IDENTIFICATION</scope>
</reference>